<feature type="compositionally biased region" description="Low complexity" evidence="1">
    <location>
        <begin position="112"/>
        <end position="124"/>
    </location>
</feature>
<dbReference type="AlphaFoldDB" id="I0Z3Y4"/>
<keyword evidence="3" id="KW-1185">Reference proteome</keyword>
<dbReference type="Proteomes" id="UP000007264">
    <property type="component" value="Unassembled WGS sequence"/>
</dbReference>
<feature type="compositionally biased region" description="Low complexity" evidence="1">
    <location>
        <begin position="70"/>
        <end position="80"/>
    </location>
</feature>
<dbReference type="RefSeq" id="XP_005649897.1">
    <property type="nucleotide sequence ID" value="XM_005649840.1"/>
</dbReference>
<accession>I0Z3Y4</accession>
<dbReference type="KEGG" id="csl:COCSUDRAFT_61574"/>
<organism evidence="2 3">
    <name type="scientific">Coccomyxa subellipsoidea (strain C-169)</name>
    <name type="common">Green microalga</name>
    <dbReference type="NCBI Taxonomy" id="574566"/>
    <lineage>
        <taxon>Eukaryota</taxon>
        <taxon>Viridiplantae</taxon>
        <taxon>Chlorophyta</taxon>
        <taxon>core chlorophytes</taxon>
        <taxon>Trebouxiophyceae</taxon>
        <taxon>Trebouxiophyceae incertae sedis</taxon>
        <taxon>Coccomyxaceae</taxon>
        <taxon>Coccomyxa</taxon>
        <taxon>Coccomyxa subellipsoidea</taxon>
    </lineage>
</organism>
<name>I0Z3Y4_COCSC</name>
<evidence type="ECO:0000256" key="1">
    <source>
        <dbReference type="SAM" id="MobiDB-lite"/>
    </source>
</evidence>
<proteinExistence type="predicted"/>
<sequence length="163" mass="16562">MASGHGRQVSGAAELPSQSALDTSGFGAWATDPTLIPGMSLPLGTGLEASPSLTQAASGLESARDLSGRSQAASTTASSAWEHGGSAPLADSAALTHLEQGGSPRRSLNRGSSASPSRLARSSSMLETELAGQEQWKVETDPAADTDVPDLSFMLSDTLVLPK</sequence>
<protein>
    <submittedName>
        <fullName evidence="2">Uncharacterized protein</fullName>
    </submittedName>
</protein>
<evidence type="ECO:0000313" key="3">
    <source>
        <dbReference type="Proteomes" id="UP000007264"/>
    </source>
</evidence>
<comment type="caution">
    <text evidence="2">The sequence shown here is derived from an EMBL/GenBank/DDBJ whole genome shotgun (WGS) entry which is preliminary data.</text>
</comment>
<gene>
    <name evidence="2" type="ORF">COCSUDRAFT_61574</name>
</gene>
<dbReference type="OrthoDB" id="10658649at2759"/>
<evidence type="ECO:0000313" key="2">
    <source>
        <dbReference type="EMBL" id="EIE25353.1"/>
    </source>
</evidence>
<dbReference type="EMBL" id="AGSI01000004">
    <property type="protein sequence ID" value="EIE25353.1"/>
    <property type="molecule type" value="Genomic_DNA"/>
</dbReference>
<dbReference type="GeneID" id="17043355"/>
<reference evidence="2 3" key="1">
    <citation type="journal article" date="2012" name="Genome Biol.">
        <title>The genome of the polar eukaryotic microalga coccomyxa subellipsoidea reveals traits of cold adaptation.</title>
        <authorList>
            <person name="Blanc G."/>
            <person name="Agarkova I."/>
            <person name="Grimwood J."/>
            <person name="Kuo A."/>
            <person name="Brueggeman A."/>
            <person name="Dunigan D."/>
            <person name="Gurnon J."/>
            <person name="Ladunga I."/>
            <person name="Lindquist E."/>
            <person name="Lucas S."/>
            <person name="Pangilinan J."/>
            <person name="Proschold T."/>
            <person name="Salamov A."/>
            <person name="Schmutz J."/>
            <person name="Weeks D."/>
            <person name="Yamada T."/>
            <person name="Claverie J.M."/>
            <person name="Grigoriev I."/>
            <person name="Van Etten J."/>
            <person name="Lomsadze A."/>
            <person name="Borodovsky M."/>
        </authorList>
    </citation>
    <scope>NUCLEOTIDE SEQUENCE [LARGE SCALE GENOMIC DNA]</scope>
    <source>
        <strain evidence="2 3">C-169</strain>
    </source>
</reference>
<feature type="region of interest" description="Disordered" evidence="1">
    <location>
        <begin position="1"/>
        <end position="149"/>
    </location>
</feature>